<evidence type="ECO:0000256" key="4">
    <source>
        <dbReference type="ARBA" id="ARBA00022989"/>
    </source>
</evidence>
<feature type="transmembrane region" description="Helical" evidence="6">
    <location>
        <begin position="82"/>
        <end position="103"/>
    </location>
</feature>
<keyword evidence="3 6" id="KW-0812">Transmembrane</keyword>
<dbReference type="PANTHER" id="PTHR12677:SF59">
    <property type="entry name" value="GOLGI APPARATUS MEMBRANE PROTEIN TVP38-RELATED"/>
    <property type="match status" value="1"/>
</dbReference>
<feature type="transmembrane region" description="Helical" evidence="6">
    <location>
        <begin position="157"/>
        <end position="180"/>
    </location>
</feature>
<evidence type="ECO:0000256" key="6">
    <source>
        <dbReference type="RuleBase" id="RU366058"/>
    </source>
</evidence>
<organism evidence="8 9">
    <name type="scientific">Undibacterium arcticum</name>
    <dbReference type="NCBI Taxonomy" id="1762892"/>
    <lineage>
        <taxon>Bacteria</taxon>
        <taxon>Pseudomonadati</taxon>
        <taxon>Pseudomonadota</taxon>
        <taxon>Betaproteobacteria</taxon>
        <taxon>Burkholderiales</taxon>
        <taxon>Oxalobacteraceae</taxon>
        <taxon>Undibacterium</taxon>
    </lineage>
</organism>
<dbReference type="PANTHER" id="PTHR12677">
    <property type="entry name" value="GOLGI APPARATUS MEMBRANE PROTEIN TVP38-RELATED"/>
    <property type="match status" value="1"/>
</dbReference>
<keyword evidence="9" id="KW-1185">Reference proteome</keyword>
<proteinExistence type="inferred from homology"/>
<keyword evidence="4 6" id="KW-1133">Transmembrane helix</keyword>
<keyword evidence="5 6" id="KW-0472">Membrane</keyword>
<protein>
    <recommendedName>
        <fullName evidence="6">TVP38/TMEM64 family membrane protein</fullName>
    </recommendedName>
</protein>
<dbReference type="InterPro" id="IPR032816">
    <property type="entry name" value="VTT_dom"/>
</dbReference>
<sequence length="186" mass="20891">MRRYKRLLIVFLFLAVLLAVFEFSGIRGNVNLAFLHQKIVDNKVSGLLIFTLLFCLGNLIQIPGWIFLAAAVLALGRTWGGMASYVAAVVSCTVTFFTIRLIGGDALRELKNPYAVRILRKLDTDPIKSIVLLRTLFQTVPALNYALALSGVRFHQYLVGTMLGLILPIILYCWFFDYLAMAVHLH</sequence>
<evidence type="ECO:0000256" key="1">
    <source>
        <dbReference type="ARBA" id="ARBA00004651"/>
    </source>
</evidence>
<accession>A0ABV7F7K4</accession>
<dbReference type="RefSeq" id="WP_390332049.1">
    <property type="nucleotide sequence ID" value="NZ_JBHRTP010000053.1"/>
</dbReference>
<evidence type="ECO:0000313" key="9">
    <source>
        <dbReference type="Proteomes" id="UP001595530"/>
    </source>
</evidence>
<evidence type="ECO:0000259" key="7">
    <source>
        <dbReference type="Pfam" id="PF09335"/>
    </source>
</evidence>
<evidence type="ECO:0000313" key="8">
    <source>
        <dbReference type="EMBL" id="MFC3109530.1"/>
    </source>
</evidence>
<dbReference type="EMBL" id="JBHRTP010000053">
    <property type="protein sequence ID" value="MFC3109530.1"/>
    <property type="molecule type" value="Genomic_DNA"/>
</dbReference>
<evidence type="ECO:0000256" key="2">
    <source>
        <dbReference type="ARBA" id="ARBA00022475"/>
    </source>
</evidence>
<comment type="caution">
    <text evidence="8">The sequence shown here is derived from an EMBL/GenBank/DDBJ whole genome shotgun (WGS) entry which is preliminary data.</text>
</comment>
<evidence type="ECO:0000256" key="5">
    <source>
        <dbReference type="ARBA" id="ARBA00023136"/>
    </source>
</evidence>
<reference evidence="9" key="1">
    <citation type="journal article" date="2019" name="Int. J. Syst. Evol. Microbiol.">
        <title>The Global Catalogue of Microorganisms (GCM) 10K type strain sequencing project: providing services to taxonomists for standard genome sequencing and annotation.</title>
        <authorList>
            <consortium name="The Broad Institute Genomics Platform"/>
            <consortium name="The Broad Institute Genome Sequencing Center for Infectious Disease"/>
            <person name="Wu L."/>
            <person name="Ma J."/>
        </authorList>
    </citation>
    <scope>NUCLEOTIDE SEQUENCE [LARGE SCALE GENOMIC DNA]</scope>
    <source>
        <strain evidence="9">KCTC 42986</strain>
    </source>
</reference>
<dbReference type="InterPro" id="IPR015414">
    <property type="entry name" value="TMEM64"/>
</dbReference>
<comment type="caution">
    <text evidence="6">Lacks conserved residue(s) required for the propagation of feature annotation.</text>
</comment>
<feature type="domain" description="VTT" evidence="7">
    <location>
        <begin position="62"/>
        <end position="176"/>
    </location>
</feature>
<gene>
    <name evidence="8" type="ORF">ACFOFO_16430</name>
</gene>
<comment type="subcellular location">
    <subcellularLocation>
        <location evidence="1 6">Cell membrane</location>
        <topology evidence="1 6">Multi-pass membrane protein</topology>
    </subcellularLocation>
</comment>
<keyword evidence="2 6" id="KW-1003">Cell membrane</keyword>
<feature type="transmembrane region" description="Helical" evidence="6">
    <location>
        <begin position="47"/>
        <end position="75"/>
    </location>
</feature>
<name>A0ABV7F7K4_9BURK</name>
<dbReference type="Proteomes" id="UP001595530">
    <property type="component" value="Unassembled WGS sequence"/>
</dbReference>
<evidence type="ECO:0000256" key="3">
    <source>
        <dbReference type="ARBA" id="ARBA00022692"/>
    </source>
</evidence>
<dbReference type="Pfam" id="PF09335">
    <property type="entry name" value="VTT_dom"/>
    <property type="match status" value="1"/>
</dbReference>
<comment type="similarity">
    <text evidence="6">Belongs to the TVP38/TMEM64 family.</text>
</comment>